<dbReference type="SUPFAM" id="SSF56801">
    <property type="entry name" value="Acetyl-CoA synthetase-like"/>
    <property type="match status" value="1"/>
</dbReference>
<evidence type="ECO:0000256" key="1">
    <source>
        <dbReference type="ARBA" id="ARBA00006432"/>
    </source>
</evidence>
<feature type="domain" description="Phospholipid/glycerol acyltransferase" evidence="2">
    <location>
        <begin position="34"/>
        <end position="144"/>
    </location>
</feature>
<dbReference type="RefSeq" id="WP_169248109.1">
    <property type="nucleotide sequence ID" value="NZ_SPMZ01000016.1"/>
</dbReference>
<dbReference type="SMART" id="SM00563">
    <property type="entry name" value="PlsC"/>
    <property type="match status" value="1"/>
</dbReference>
<comment type="similarity">
    <text evidence="1">Belongs to the ATP-dependent AMP-binding enzyme family.</text>
</comment>
<dbReference type="Gene3D" id="3.30.300.30">
    <property type="match status" value="1"/>
</dbReference>
<dbReference type="Pfam" id="PF01553">
    <property type="entry name" value="Acyltransferase"/>
    <property type="match status" value="1"/>
</dbReference>
<dbReference type="InterPro" id="IPR042099">
    <property type="entry name" value="ANL_N_sf"/>
</dbReference>
<comment type="caution">
    <text evidence="3">The sequence shown here is derived from an EMBL/GenBank/DDBJ whole genome shotgun (WGS) entry which is preliminary data.</text>
</comment>
<dbReference type="SUPFAM" id="SSF69593">
    <property type="entry name" value="Glycerol-3-phosphate (1)-acyltransferase"/>
    <property type="match status" value="1"/>
</dbReference>
<reference evidence="3 4" key="1">
    <citation type="submission" date="2019-03" db="EMBL/GenBank/DDBJ databases">
        <title>Metabolic reconstructions from genomes of highly enriched 'Candidatus Accumulibacter' and 'Candidatus Competibacter' bioreactor populations.</title>
        <authorList>
            <person name="Annavajhala M.K."/>
            <person name="Welles L."/>
            <person name="Abbas B."/>
            <person name="Sorokin D."/>
            <person name="Park H."/>
            <person name="Van Loosdrecht M."/>
            <person name="Chandran K."/>
        </authorList>
    </citation>
    <scope>NUCLEOTIDE SEQUENCE [LARGE SCALE GENOMIC DNA]</scope>
    <source>
        <strain evidence="3 4">SBR_G</strain>
    </source>
</reference>
<dbReference type="CDD" id="cd07989">
    <property type="entry name" value="LPLAT_AGPAT-like"/>
    <property type="match status" value="1"/>
</dbReference>
<dbReference type="Gene3D" id="3.40.50.12780">
    <property type="entry name" value="N-terminal domain of ligase-like"/>
    <property type="match status" value="1"/>
</dbReference>
<sequence>MRLVLQRLTRFLCRWLFRVELRGWEHYPHHEPRLLIVANHVSYLDGMLLAAFLPDLPVFVINTHVARQWWVKPFIAITRHISVDPTTPHYLKTLIQHIQAGERVAVFPEGRLSLTGALMKIYEGPALAADKADAALLPVYIEGAQYSLLSRLGGIARRRLFPRIRLTMLPPRRLSAPPGASRVRRQQLGRQLDELMVELAYVGMNIDQPLFLALLEARERHGDSRIVLEDAQRQCLDYRALLTRAFILAELLESDCAGQRNVGLLLPNAAAAVVAILGLHLRGQVPVLLNFTAGSHDLLAACRTAQVRTVCTSRAFVATANLDAHIAALAAQVTVLFLEDLQPRATLPTRLRGLLRARLPTRSFRRMAGTVRADDPAVILFTSGSEREPKGVVLSHRNLLANVAQVRAVFDITPRDVVLNTLPLFHAFGLTAATLTPLLLGTRLILYPSPLHYHVIPELAYERHVTVLFGTNTFLMGYGRHADPYDFFNVRLVVMGAEALREETQRLWAEKFGIRINEGYGLTETSPVLAVNNRRHHRNGTVGKLLPGIEHSMETVEGIADGGLLCVRGANVMLGYLLPEQPGQLYPPRTERGLGWHDTGDIARIDADGFVIILGRIKRFAKLGGEQISLATVEQLAANCWPEHQHAALSRPDPVKGERIILLSTRQDTDRQELIEAARRMGLSELYIPRQVLTVPEIPLLGSGKPDYPGLRRLAEDVMA</sequence>
<accession>A0ABX1TL82</accession>
<protein>
    <submittedName>
        <fullName evidence="3">Acyl-[ACP]--phospholipid O-acyltransferase</fullName>
    </submittedName>
</protein>
<dbReference type="Pfam" id="PF00501">
    <property type="entry name" value="AMP-binding"/>
    <property type="match status" value="1"/>
</dbReference>
<evidence type="ECO:0000313" key="4">
    <source>
        <dbReference type="Proteomes" id="UP000760480"/>
    </source>
</evidence>
<proteinExistence type="inferred from homology"/>
<evidence type="ECO:0000259" key="2">
    <source>
        <dbReference type="SMART" id="SM00563"/>
    </source>
</evidence>
<gene>
    <name evidence="3" type="ORF">E4P82_06310</name>
</gene>
<dbReference type="InterPro" id="IPR000873">
    <property type="entry name" value="AMP-dep_synth/lig_dom"/>
</dbReference>
<name>A0ABX1TL82_9GAMM</name>
<dbReference type="PANTHER" id="PTHR43201:SF8">
    <property type="entry name" value="ACYL-COA SYNTHETASE FAMILY MEMBER 3"/>
    <property type="match status" value="1"/>
</dbReference>
<organism evidence="3 4">
    <name type="scientific">Candidatus Competibacter phosphatis</name>
    <dbReference type="NCBI Taxonomy" id="221280"/>
    <lineage>
        <taxon>Bacteria</taxon>
        <taxon>Pseudomonadati</taxon>
        <taxon>Pseudomonadota</taxon>
        <taxon>Gammaproteobacteria</taxon>
        <taxon>Candidatus Competibacteraceae</taxon>
        <taxon>Candidatus Competibacter</taxon>
    </lineage>
</organism>
<dbReference type="Proteomes" id="UP000760480">
    <property type="component" value="Unassembled WGS sequence"/>
</dbReference>
<dbReference type="InterPro" id="IPR045851">
    <property type="entry name" value="AMP-bd_C_sf"/>
</dbReference>
<dbReference type="PANTHER" id="PTHR43201">
    <property type="entry name" value="ACYL-COA SYNTHETASE"/>
    <property type="match status" value="1"/>
</dbReference>
<keyword evidence="4" id="KW-1185">Reference proteome</keyword>
<evidence type="ECO:0000313" key="3">
    <source>
        <dbReference type="EMBL" id="NMQ18854.1"/>
    </source>
</evidence>
<dbReference type="EMBL" id="SPMZ01000016">
    <property type="protein sequence ID" value="NMQ18854.1"/>
    <property type="molecule type" value="Genomic_DNA"/>
</dbReference>
<dbReference type="InterPro" id="IPR002123">
    <property type="entry name" value="Plipid/glycerol_acylTrfase"/>
</dbReference>